<proteinExistence type="inferred from homology"/>
<dbReference type="SUPFAM" id="SSF54966">
    <property type="entry name" value="RuBisCO, large subunit, small (N-terminal) domain"/>
    <property type="match status" value="1"/>
</dbReference>
<evidence type="ECO:0000259" key="7">
    <source>
        <dbReference type="Pfam" id="PF02788"/>
    </source>
</evidence>
<evidence type="ECO:0000256" key="3">
    <source>
        <dbReference type="ARBA" id="ARBA00023002"/>
    </source>
</evidence>
<dbReference type="SFLD" id="SFLDS00014">
    <property type="entry name" value="RuBisCO"/>
    <property type="match status" value="1"/>
</dbReference>
<dbReference type="InterPro" id="IPR017712">
    <property type="entry name" value="RuBisCO_III"/>
</dbReference>
<evidence type="ECO:0000313" key="9">
    <source>
        <dbReference type="Proteomes" id="UP000178930"/>
    </source>
</evidence>
<dbReference type="InterPro" id="IPR033966">
    <property type="entry name" value="RuBisCO"/>
</dbReference>
<dbReference type="InterPro" id="IPR036376">
    <property type="entry name" value="RuBisCO_lsu_C_sf"/>
</dbReference>
<feature type="domain" description="Ribulose bisphosphate carboxylase large subunit C-terminal" evidence="6">
    <location>
        <begin position="130"/>
        <end position="410"/>
    </location>
</feature>
<dbReference type="HAMAP" id="MF_01133">
    <property type="entry name" value="RuBisCO_L_type3"/>
    <property type="match status" value="1"/>
</dbReference>
<comment type="caution">
    <text evidence="8">The sequence shown here is derived from an EMBL/GenBank/DDBJ whole genome shotgun (WGS) entry which is preliminary data.</text>
</comment>
<feature type="domain" description="Ribulose bisphosphate carboxylase large subunit ferrodoxin-like N-terminal" evidence="7">
    <location>
        <begin position="7"/>
        <end position="119"/>
    </location>
</feature>
<dbReference type="GO" id="GO:0015977">
    <property type="term" value="P:carbon fixation"/>
    <property type="evidence" value="ECO:0007669"/>
    <property type="project" value="InterPro"/>
</dbReference>
<evidence type="ECO:0000256" key="5">
    <source>
        <dbReference type="RuleBase" id="RU003834"/>
    </source>
</evidence>
<accession>A0A1G1XST6</accession>
<dbReference type="Pfam" id="PF00016">
    <property type="entry name" value="RuBisCO_large"/>
    <property type="match status" value="1"/>
</dbReference>
<sequence>MPGYEGFVDLRYKPSEDDLIVDFTIEPAKGVSMKLAAGAVAGESSVGTWTELTTMRKHIDAIKARCFEINKAGKIRVAYPSILFEAGNMPQIWSSIAGNIFGMKAVKNIRLESAEWPKTIRDSFPGPKFGIKGVRDILKVYDRPITASVPKPKIGMTTAEHAHTAYEIWMGGFDLVKDDENLSSQSFNRFKDRVIESMKMRDKAEQETGERKSYLINITAETREMLARAKFVRDFGNEYVMMDILTAGWAGLQTVRDECDDLNLAIHAHRAFHAAFTRNKKHGASMKFVAETARLLGVDQLHIGTVIGKLESPKEEVFGLNERLKENWGRIKDVLPVCSGGLHPGLLPPLIKWLSKDIAIQVGGGIHGHPQGTRAGAKAVMAAIQAGIEGESLTEAAKKSKELAVAIKKWGYYKA</sequence>
<dbReference type="NCBIfam" id="NF003252">
    <property type="entry name" value="PRK04208.1"/>
    <property type="match status" value="1"/>
</dbReference>
<dbReference type="PANTHER" id="PTHR42704:SF17">
    <property type="entry name" value="RIBULOSE BISPHOSPHATE CARBOXYLASE LARGE CHAIN"/>
    <property type="match status" value="1"/>
</dbReference>
<dbReference type="GO" id="GO:0016984">
    <property type="term" value="F:ribulose-bisphosphate carboxylase activity"/>
    <property type="evidence" value="ECO:0007669"/>
    <property type="project" value="InterPro"/>
</dbReference>
<dbReference type="Gene3D" id="3.20.20.110">
    <property type="entry name" value="Ribulose bisphosphate carboxylase, large subunit, C-terminal domain"/>
    <property type="match status" value="1"/>
</dbReference>
<keyword evidence="4" id="KW-0456">Lyase</keyword>
<evidence type="ECO:0000259" key="6">
    <source>
        <dbReference type="Pfam" id="PF00016"/>
    </source>
</evidence>
<keyword evidence="1" id="KW-0479">Metal-binding</keyword>
<dbReference type="Proteomes" id="UP000178930">
    <property type="component" value="Unassembled WGS sequence"/>
</dbReference>
<dbReference type="GO" id="GO:0016491">
    <property type="term" value="F:oxidoreductase activity"/>
    <property type="evidence" value="ECO:0007669"/>
    <property type="project" value="UniProtKB-KW"/>
</dbReference>
<comment type="similarity">
    <text evidence="5">Belongs to the RuBisCO large chain family.</text>
</comment>
<keyword evidence="2" id="KW-0460">Magnesium</keyword>
<dbReference type="InterPro" id="IPR000685">
    <property type="entry name" value="RuBisCO_lsu_C"/>
</dbReference>
<dbReference type="Pfam" id="PF02788">
    <property type="entry name" value="RuBisCO_large_N"/>
    <property type="match status" value="1"/>
</dbReference>
<dbReference type="EMBL" id="MHIB01000043">
    <property type="protein sequence ID" value="OGY43088.1"/>
    <property type="molecule type" value="Genomic_DNA"/>
</dbReference>
<dbReference type="NCBIfam" id="TIGR03326">
    <property type="entry name" value="rubisco_III"/>
    <property type="match status" value="1"/>
</dbReference>
<protein>
    <submittedName>
        <fullName evidence="8">Ribulose-bisphosphate carboxylase large subunit</fullName>
    </submittedName>
</protein>
<dbReference type="InterPro" id="IPR036422">
    <property type="entry name" value="RuBisCO_lsu_N_sf"/>
</dbReference>
<gene>
    <name evidence="8" type="ORF">A2729_02555</name>
</gene>
<dbReference type="InterPro" id="IPR017443">
    <property type="entry name" value="RuBisCO_lsu_fd_N"/>
</dbReference>
<evidence type="ECO:0000256" key="1">
    <source>
        <dbReference type="ARBA" id="ARBA00022723"/>
    </source>
</evidence>
<evidence type="ECO:0000256" key="4">
    <source>
        <dbReference type="ARBA" id="ARBA00023239"/>
    </source>
</evidence>
<dbReference type="GO" id="GO:0000287">
    <property type="term" value="F:magnesium ion binding"/>
    <property type="evidence" value="ECO:0007669"/>
    <property type="project" value="InterPro"/>
</dbReference>
<dbReference type="SUPFAM" id="SSF51649">
    <property type="entry name" value="RuBisCo, C-terminal domain"/>
    <property type="match status" value="1"/>
</dbReference>
<organism evidence="8 9">
    <name type="scientific">Candidatus Buchananbacteria bacterium RIFCSPHIGHO2_01_FULL_39_14</name>
    <dbReference type="NCBI Taxonomy" id="1797532"/>
    <lineage>
        <taxon>Bacteria</taxon>
        <taxon>Candidatus Buchananiibacteriota</taxon>
    </lineage>
</organism>
<dbReference type="AlphaFoldDB" id="A0A1G1XST6"/>
<dbReference type="STRING" id="1797532.A2729_02555"/>
<reference evidence="8 9" key="1">
    <citation type="journal article" date="2016" name="Nat. Commun.">
        <title>Thousands of microbial genomes shed light on interconnected biogeochemical processes in an aquifer system.</title>
        <authorList>
            <person name="Anantharaman K."/>
            <person name="Brown C.T."/>
            <person name="Hug L.A."/>
            <person name="Sharon I."/>
            <person name="Castelle C.J."/>
            <person name="Probst A.J."/>
            <person name="Thomas B.C."/>
            <person name="Singh A."/>
            <person name="Wilkins M.J."/>
            <person name="Karaoz U."/>
            <person name="Brodie E.L."/>
            <person name="Williams K.H."/>
            <person name="Hubbard S.S."/>
            <person name="Banfield J.F."/>
        </authorList>
    </citation>
    <scope>NUCLEOTIDE SEQUENCE [LARGE SCALE GENOMIC DNA]</scope>
</reference>
<dbReference type="Gene3D" id="3.30.70.150">
    <property type="entry name" value="RuBisCO large subunit, N-terminal domain"/>
    <property type="match status" value="1"/>
</dbReference>
<name>A0A1G1XST6_9BACT</name>
<dbReference type="SFLD" id="SFLDG00301">
    <property type="entry name" value="RuBisCO-like_proteins"/>
    <property type="match status" value="1"/>
</dbReference>
<evidence type="ECO:0000313" key="8">
    <source>
        <dbReference type="EMBL" id="OGY43088.1"/>
    </source>
</evidence>
<evidence type="ECO:0000256" key="2">
    <source>
        <dbReference type="ARBA" id="ARBA00022842"/>
    </source>
</evidence>
<dbReference type="PANTHER" id="PTHR42704">
    <property type="entry name" value="RIBULOSE BISPHOSPHATE CARBOXYLASE"/>
    <property type="match status" value="1"/>
</dbReference>
<keyword evidence="3" id="KW-0560">Oxidoreductase</keyword>